<dbReference type="Proteomes" id="UP000823821">
    <property type="component" value="Unassembled WGS sequence"/>
</dbReference>
<comment type="caution">
    <text evidence="1">The sequence shown here is derived from an EMBL/GenBank/DDBJ whole genome shotgun (WGS) entry which is preliminary data.</text>
</comment>
<organism evidence="1 2">
    <name type="scientific">Candidatus Desulfovibrio intestinavium</name>
    <dbReference type="NCBI Taxonomy" id="2838534"/>
    <lineage>
        <taxon>Bacteria</taxon>
        <taxon>Pseudomonadati</taxon>
        <taxon>Thermodesulfobacteriota</taxon>
        <taxon>Desulfovibrionia</taxon>
        <taxon>Desulfovibrionales</taxon>
        <taxon>Desulfovibrionaceae</taxon>
        <taxon>Desulfovibrio</taxon>
    </lineage>
</organism>
<evidence type="ECO:0000313" key="1">
    <source>
        <dbReference type="EMBL" id="HJA79404.1"/>
    </source>
</evidence>
<protein>
    <submittedName>
        <fullName evidence="1">Uncharacterized protein</fullName>
    </submittedName>
</protein>
<reference evidence="1" key="2">
    <citation type="submission" date="2021-04" db="EMBL/GenBank/DDBJ databases">
        <authorList>
            <person name="Gilroy R."/>
        </authorList>
    </citation>
    <scope>NUCLEOTIDE SEQUENCE</scope>
    <source>
        <strain evidence="1">5032</strain>
    </source>
</reference>
<name>A0A9D2HP70_9BACT</name>
<accession>A0A9D2HP70</accession>
<sequence>MRLHWHIDKKRGNFRPVLTYRVELDDWERELATPALRVTSTIPEPAQSWREYCYPGELERGDAPPASCYQLEIPPHKGRFGSTALRLPWREDNDYPEVQASFEALRLAFETELARTRASEPMNECGSLRLSGKALRAAAPEIMAARLLGS</sequence>
<gene>
    <name evidence="1" type="ORF">H9784_07560</name>
</gene>
<reference evidence="1" key="1">
    <citation type="journal article" date="2021" name="PeerJ">
        <title>Extensive microbial diversity within the chicken gut microbiome revealed by metagenomics and culture.</title>
        <authorList>
            <person name="Gilroy R."/>
            <person name="Ravi A."/>
            <person name="Getino M."/>
            <person name="Pursley I."/>
            <person name="Horton D.L."/>
            <person name="Alikhan N.F."/>
            <person name="Baker D."/>
            <person name="Gharbi K."/>
            <person name="Hall N."/>
            <person name="Watson M."/>
            <person name="Adriaenssens E.M."/>
            <person name="Foster-Nyarko E."/>
            <person name="Jarju S."/>
            <person name="Secka A."/>
            <person name="Antonio M."/>
            <person name="Oren A."/>
            <person name="Chaudhuri R.R."/>
            <person name="La Ragione R."/>
            <person name="Hildebrand F."/>
            <person name="Pallen M.J."/>
        </authorList>
    </citation>
    <scope>NUCLEOTIDE SEQUENCE</scope>
    <source>
        <strain evidence="1">5032</strain>
    </source>
</reference>
<proteinExistence type="predicted"/>
<evidence type="ECO:0000313" key="2">
    <source>
        <dbReference type="Proteomes" id="UP000823821"/>
    </source>
</evidence>
<dbReference type="AlphaFoldDB" id="A0A9D2HP70"/>
<dbReference type="EMBL" id="DWZD01000041">
    <property type="protein sequence ID" value="HJA79404.1"/>
    <property type="molecule type" value="Genomic_DNA"/>
</dbReference>